<dbReference type="GO" id="GO:0008017">
    <property type="term" value="F:microtubule binding"/>
    <property type="evidence" value="ECO:0007669"/>
    <property type="project" value="TreeGrafter"/>
</dbReference>
<evidence type="ECO:0000313" key="2">
    <source>
        <dbReference type="EMBL" id="KAK7810475.1"/>
    </source>
</evidence>
<reference evidence="2 3" key="1">
    <citation type="journal article" date="2023" name="bioRxiv">
        <title>Conserved and derived expression patterns and positive selection on dental genes reveal complex evolutionary context of ever-growing rodent molars.</title>
        <authorList>
            <person name="Calamari Z.T."/>
            <person name="Song A."/>
            <person name="Cohen E."/>
            <person name="Akter M."/>
            <person name="Roy R.D."/>
            <person name="Hallikas O."/>
            <person name="Christensen M.M."/>
            <person name="Li P."/>
            <person name="Marangoni P."/>
            <person name="Jernvall J."/>
            <person name="Klein O.D."/>
        </authorList>
    </citation>
    <scope>NUCLEOTIDE SEQUENCE [LARGE SCALE GENOMIC DNA]</scope>
    <source>
        <strain evidence="2">V071</strain>
    </source>
</reference>
<dbReference type="InterPro" id="IPR051293">
    <property type="entry name" value="MTUS1/CCDC69"/>
</dbReference>
<keyword evidence="1" id="KW-0175">Coiled coil</keyword>
<dbReference type="GO" id="GO:0005737">
    <property type="term" value="C:cytoplasm"/>
    <property type="evidence" value="ECO:0007669"/>
    <property type="project" value="TreeGrafter"/>
</dbReference>
<name>A0AAW0I8B4_MYOGA</name>
<dbReference type="PANTHER" id="PTHR24200">
    <property type="entry name" value="TOUCAN, ISOFORM A"/>
    <property type="match status" value="1"/>
</dbReference>
<accession>A0AAW0I8B4</accession>
<proteinExistence type="predicted"/>
<keyword evidence="3" id="KW-1185">Reference proteome</keyword>
<dbReference type="AlphaFoldDB" id="A0AAW0I8B4"/>
<dbReference type="PANTHER" id="PTHR24200:SF14">
    <property type="entry name" value="MICROTUBULE-ASSOCIATED TUMOR SUPPRESSOR CANDIDATE 2"/>
    <property type="match status" value="1"/>
</dbReference>
<dbReference type="EMBL" id="JBBHLL010000195">
    <property type="protein sequence ID" value="KAK7810475.1"/>
    <property type="molecule type" value="Genomic_DNA"/>
</dbReference>
<gene>
    <name evidence="2" type="ORF">U0070_025123</name>
</gene>
<comment type="caution">
    <text evidence="2">The sequence shown here is derived from an EMBL/GenBank/DDBJ whole genome shotgun (WGS) entry which is preliminary data.</text>
</comment>
<evidence type="ECO:0000313" key="3">
    <source>
        <dbReference type="Proteomes" id="UP001488838"/>
    </source>
</evidence>
<dbReference type="GO" id="GO:0005634">
    <property type="term" value="C:nucleus"/>
    <property type="evidence" value="ECO:0007669"/>
    <property type="project" value="TreeGrafter"/>
</dbReference>
<protein>
    <submittedName>
        <fullName evidence="2">Uncharacterized protein</fullName>
    </submittedName>
</protein>
<dbReference type="Proteomes" id="UP001488838">
    <property type="component" value="Unassembled WGS sequence"/>
</dbReference>
<organism evidence="2 3">
    <name type="scientific">Myodes glareolus</name>
    <name type="common">Bank vole</name>
    <name type="synonym">Clethrionomys glareolus</name>
    <dbReference type="NCBI Taxonomy" id="447135"/>
    <lineage>
        <taxon>Eukaryota</taxon>
        <taxon>Metazoa</taxon>
        <taxon>Chordata</taxon>
        <taxon>Craniata</taxon>
        <taxon>Vertebrata</taxon>
        <taxon>Euteleostomi</taxon>
        <taxon>Mammalia</taxon>
        <taxon>Eutheria</taxon>
        <taxon>Euarchontoglires</taxon>
        <taxon>Glires</taxon>
        <taxon>Rodentia</taxon>
        <taxon>Myomorpha</taxon>
        <taxon>Muroidea</taxon>
        <taxon>Cricetidae</taxon>
        <taxon>Arvicolinae</taxon>
        <taxon>Myodes</taxon>
    </lineage>
</organism>
<evidence type="ECO:0000256" key="1">
    <source>
        <dbReference type="ARBA" id="ARBA00023054"/>
    </source>
</evidence>
<sequence length="231" mass="26675">MAGYPRKWGQRPALLRLMILGDFSPRSTGCIAMGHTVCKEITVTDRTWQNTVAHLVATRIEEAEKGPLAALTAYIFRISQECHHGLWVKPEPFSQSPAMASKALVAKSLDAFNTAKCEKLQKEKEALERRFEEELRRLGWQQQAEVQELRERLQQQFQAESSRLRAEHQDQLLRMRCQHQEQVEDITASHEAALLEMENNHTVAITILQDDHDHKVQGIYEPLCRRPKWPC</sequence>